<dbReference type="Pfam" id="PF00933">
    <property type="entry name" value="Glyco_hydro_3"/>
    <property type="match status" value="1"/>
</dbReference>
<dbReference type="PANTHER" id="PTHR30480">
    <property type="entry name" value="BETA-HEXOSAMINIDASE-RELATED"/>
    <property type="match status" value="1"/>
</dbReference>
<dbReference type="Gene3D" id="3.40.50.1700">
    <property type="entry name" value="Glycoside hydrolase family 3 C-terminal domain"/>
    <property type="match status" value="1"/>
</dbReference>
<protein>
    <recommendedName>
        <fullName evidence="3">beta-N-acetylhexosaminidase</fullName>
        <ecNumber evidence="3">3.2.1.52</ecNumber>
    </recommendedName>
</protein>
<proteinExistence type="inferred from homology"/>
<evidence type="ECO:0000313" key="7">
    <source>
        <dbReference type="EMBL" id="TQE95196.1"/>
    </source>
</evidence>
<dbReference type="InParanoid" id="A0A540VEL5"/>
<evidence type="ECO:0000256" key="1">
    <source>
        <dbReference type="ARBA" id="ARBA00001231"/>
    </source>
</evidence>
<sequence length="546" mass="60414">MLVPLTAEQQQWVDSTLQSMTLSQCVGQLLCASHPRFTTDEWLALLDRVPLGALTVRHVSSPELREQMQRLQERSPIPLLVAGDLEHGANALTDGTQFPWMMAAGAADDEALMRQMGQATAAEARHAGIHWTFAPVVDLNYNFNNPITNVRALSDQPDRVIRLATALIQGMQADGLLAATAKHFPGDGMDDRDQHLATTVNHLPFAQWQETYGRVWRAVIDAGVMCVMPGHISLPDYQGFTDQPEAAPPATLSAHLLQDLLRKELGFDGVIISDASGMIGLTTRVPGDERAVRCIQAGCDVYLFPETLQDYERLLQAVQEGRLAEERVWDAARRVLELKARLNLHRDPFGPKPSDADTARHHQAAQEMADKSITVLRGDGCPPADLQPGSRVLTVTIGAVSPFSRFMPQPELPIFDEELRRRGFHVTHLLNPGDDELLAAAAAADVAFVNLLALPYMVLGIIRNLVGHLGYWRWRSLFMDHPRVYYTTFGNPYVLHEMPHLPNLLAAYGDAPVSQRAAVKVWLGELEARGTCPVRLPQVRVRPLAD</sequence>
<dbReference type="InterPro" id="IPR017853">
    <property type="entry name" value="GH"/>
</dbReference>
<dbReference type="RefSeq" id="WP_141610687.1">
    <property type="nucleotide sequence ID" value="NZ_VIGC02000016.1"/>
</dbReference>
<dbReference type="FunCoup" id="A0A540VEL5">
    <property type="interactions" value="162"/>
</dbReference>
<comment type="caution">
    <text evidence="7">The sequence shown here is derived from an EMBL/GenBank/DDBJ whole genome shotgun (WGS) entry which is preliminary data.</text>
</comment>
<dbReference type="EC" id="3.2.1.52" evidence="3"/>
<comment type="similarity">
    <text evidence="2">Belongs to the glycosyl hydrolase 3 family.</text>
</comment>
<dbReference type="EMBL" id="VIGC01000016">
    <property type="protein sequence ID" value="TQE95196.1"/>
    <property type="molecule type" value="Genomic_DNA"/>
</dbReference>
<evidence type="ECO:0000313" key="8">
    <source>
        <dbReference type="Proteomes" id="UP000317371"/>
    </source>
</evidence>
<evidence type="ECO:0000256" key="5">
    <source>
        <dbReference type="ARBA" id="ARBA00023295"/>
    </source>
</evidence>
<keyword evidence="4" id="KW-0378">Hydrolase</keyword>
<dbReference type="AlphaFoldDB" id="A0A540VEL5"/>
<dbReference type="SUPFAM" id="SSF51445">
    <property type="entry name" value="(Trans)glycosidases"/>
    <property type="match status" value="1"/>
</dbReference>
<comment type="catalytic activity">
    <reaction evidence="1">
        <text>Hydrolysis of terminal non-reducing N-acetyl-D-hexosamine residues in N-acetyl-beta-D-hexosaminides.</text>
        <dbReference type="EC" id="3.2.1.52"/>
    </reaction>
</comment>
<dbReference type="InterPro" id="IPR019800">
    <property type="entry name" value="Glyco_hydro_3_AS"/>
</dbReference>
<gene>
    <name evidence="7" type="ORF">FKZ61_13595</name>
</gene>
<evidence type="ECO:0000256" key="3">
    <source>
        <dbReference type="ARBA" id="ARBA00012663"/>
    </source>
</evidence>
<keyword evidence="5" id="KW-0326">Glycosidase</keyword>
<dbReference type="InterPro" id="IPR036962">
    <property type="entry name" value="Glyco_hydro_3_N_sf"/>
</dbReference>
<reference evidence="7 8" key="1">
    <citation type="submission" date="2019-06" db="EMBL/GenBank/DDBJ databases">
        <title>Genome sequence of Litorilinea aerophila BAA-2444.</title>
        <authorList>
            <person name="Maclea K.S."/>
            <person name="Maurais E.G."/>
            <person name="Iannazzi L.C."/>
        </authorList>
    </citation>
    <scope>NUCLEOTIDE SEQUENCE [LARGE SCALE GENOMIC DNA]</scope>
    <source>
        <strain evidence="7 8">ATCC BAA-2444</strain>
    </source>
</reference>
<dbReference type="PROSITE" id="PS00775">
    <property type="entry name" value="GLYCOSYL_HYDROL_F3"/>
    <property type="match status" value="1"/>
</dbReference>
<name>A0A540VEL5_9CHLR</name>
<dbReference type="Gene3D" id="3.20.20.300">
    <property type="entry name" value="Glycoside hydrolase, family 3, N-terminal domain"/>
    <property type="match status" value="1"/>
</dbReference>
<keyword evidence="8" id="KW-1185">Reference proteome</keyword>
<evidence type="ECO:0000256" key="4">
    <source>
        <dbReference type="ARBA" id="ARBA00022801"/>
    </source>
</evidence>
<dbReference type="GO" id="GO:0004563">
    <property type="term" value="F:beta-N-acetylhexosaminidase activity"/>
    <property type="evidence" value="ECO:0007669"/>
    <property type="project" value="UniProtKB-EC"/>
</dbReference>
<evidence type="ECO:0000256" key="2">
    <source>
        <dbReference type="ARBA" id="ARBA00005336"/>
    </source>
</evidence>
<dbReference type="InterPro" id="IPR050226">
    <property type="entry name" value="NagZ_Beta-hexosaminidase"/>
</dbReference>
<dbReference type="InterPro" id="IPR036881">
    <property type="entry name" value="Glyco_hydro_3_C_sf"/>
</dbReference>
<dbReference type="GO" id="GO:0009254">
    <property type="term" value="P:peptidoglycan turnover"/>
    <property type="evidence" value="ECO:0007669"/>
    <property type="project" value="TreeGrafter"/>
</dbReference>
<dbReference type="PANTHER" id="PTHR30480:SF13">
    <property type="entry name" value="BETA-HEXOSAMINIDASE"/>
    <property type="match status" value="1"/>
</dbReference>
<dbReference type="PRINTS" id="PR00133">
    <property type="entry name" value="GLHYDRLASE3"/>
</dbReference>
<dbReference type="GO" id="GO:0005975">
    <property type="term" value="P:carbohydrate metabolic process"/>
    <property type="evidence" value="ECO:0007669"/>
    <property type="project" value="InterPro"/>
</dbReference>
<dbReference type="OrthoDB" id="9805821at2"/>
<feature type="domain" description="Glycoside hydrolase family 3 N-terminal" evidence="6">
    <location>
        <begin position="58"/>
        <end position="338"/>
    </location>
</feature>
<accession>A0A540VEL5</accession>
<evidence type="ECO:0000259" key="6">
    <source>
        <dbReference type="Pfam" id="PF00933"/>
    </source>
</evidence>
<dbReference type="InterPro" id="IPR001764">
    <property type="entry name" value="Glyco_hydro_3_N"/>
</dbReference>
<dbReference type="Proteomes" id="UP000317371">
    <property type="component" value="Unassembled WGS sequence"/>
</dbReference>
<organism evidence="7 8">
    <name type="scientific">Litorilinea aerophila</name>
    <dbReference type="NCBI Taxonomy" id="1204385"/>
    <lineage>
        <taxon>Bacteria</taxon>
        <taxon>Bacillati</taxon>
        <taxon>Chloroflexota</taxon>
        <taxon>Caldilineae</taxon>
        <taxon>Caldilineales</taxon>
        <taxon>Caldilineaceae</taxon>
        <taxon>Litorilinea</taxon>
    </lineage>
</organism>